<protein>
    <submittedName>
        <fullName evidence="2">Uncharacterized protein</fullName>
    </submittedName>
</protein>
<dbReference type="AlphaFoldDB" id="A0A194VQ68"/>
<sequence>MFAASPLSDEDHVVARERPIVLYGRTTEAERRLRRASGKRDGVSASKRGFSRETDGLADENRKTEESLAGATGEINETDDDALRTRRGPKWFWEACLVTATLVLGLESLLARV</sequence>
<dbReference type="EMBL" id="CM003099">
    <property type="protein sequence ID" value="KUI65970.1"/>
    <property type="molecule type" value="Genomic_DNA"/>
</dbReference>
<dbReference type="Proteomes" id="UP000078559">
    <property type="component" value="Chromosome 2"/>
</dbReference>
<name>A0A194VQ68_CYTMA</name>
<keyword evidence="3" id="KW-1185">Reference proteome</keyword>
<evidence type="ECO:0000313" key="2">
    <source>
        <dbReference type="EMBL" id="KUI65970.1"/>
    </source>
</evidence>
<evidence type="ECO:0000313" key="3">
    <source>
        <dbReference type="Proteomes" id="UP000078559"/>
    </source>
</evidence>
<proteinExistence type="predicted"/>
<reference evidence="2" key="1">
    <citation type="submission" date="2014-12" db="EMBL/GenBank/DDBJ databases">
        <title>Genome Sequence of Valsa Canker Pathogens Uncovers a Specific Adaption of Colonization on Woody Bark.</title>
        <authorList>
            <person name="Yin Z."/>
            <person name="Liu H."/>
            <person name="Gao X."/>
            <person name="Li Z."/>
            <person name="Song N."/>
            <person name="Ke X."/>
            <person name="Dai Q."/>
            <person name="Wu Y."/>
            <person name="Sun Y."/>
            <person name="Xu J.-R."/>
            <person name="Kang Z.K."/>
            <person name="Wang L."/>
            <person name="Huang L."/>
        </authorList>
    </citation>
    <scope>NUCLEOTIDE SEQUENCE [LARGE SCALE GENOMIC DNA]</scope>
    <source>
        <strain evidence="2">03-8</strain>
    </source>
</reference>
<evidence type="ECO:0000256" key="1">
    <source>
        <dbReference type="SAM" id="MobiDB-lite"/>
    </source>
</evidence>
<organism evidence="2 3">
    <name type="scientific">Cytospora mali</name>
    <name type="common">Apple Valsa canker fungus</name>
    <name type="synonym">Valsa mali</name>
    <dbReference type="NCBI Taxonomy" id="578113"/>
    <lineage>
        <taxon>Eukaryota</taxon>
        <taxon>Fungi</taxon>
        <taxon>Dikarya</taxon>
        <taxon>Ascomycota</taxon>
        <taxon>Pezizomycotina</taxon>
        <taxon>Sordariomycetes</taxon>
        <taxon>Sordariomycetidae</taxon>
        <taxon>Diaporthales</taxon>
        <taxon>Cytosporaceae</taxon>
        <taxon>Cytospora</taxon>
    </lineage>
</organism>
<accession>A0A194VQ68</accession>
<feature type="region of interest" description="Disordered" evidence="1">
    <location>
        <begin position="33"/>
        <end position="80"/>
    </location>
</feature>
<gene>
    <name evidence="2" type="ORF">VM1G_11451</name>
</gene>
<feature type="compositionally biased region" description="Basic and acidic residues" evidence="1">
    <location>
        <begin position="50"/>
        <end position="66"/>
    </location>
</feature>